<feature type="transmembrane region" description="Helical" evidence="1">
    <location>
        <begin position="373"/>
        <end position="396"/>
    </location>
</feature>
<keyword evidence="3" id="KW-1185">Reference proteome</keyword>
<sequence>MSPALLASRTIATGMNMALLAGFAVLLECARARLAGQLAGAPGVTFAQPLRDLRRLARKRRIRPAFASPLHGIWPLAALAATVMLIVVIPGFAAGQLTAGRAGPALFIGLLALGRAMRVMAGIDAGAAMPGLAAARLAASGLGADLAWLLAFAALAAAPRGATPEAVLAVLGVLLTWPGSAPVPGDYAGPDRAVFVVEAMLRRAAALALLVALVAPPGLAHATAPLGWPEGIAVYAAKLLIAAAVLGALRLVLPRGAPRTGIVLALAALGVALLGGVAPDRLGLAAGLLGVIGGAALLWRRWPAEEALALLQGGAAMVGFGLGDVKGAIAILVGVALGRVAVALSGAGGLRIWAIAALAGLPPFGVFAGDFRIVGAAASLSPLLAASLVALIGAGGARALTAPAPPGAESVPMRGAAVLGLLLLMVVLGAAPVAGLR</sequence>
<feature type="transmembrane region" description="Helical" evidence="1">
    <location>
        <begin position="284"/>
        <end position="302"/>
    </location>
</feature>
<keyword evidence="1" id="KW-0472">Membrane</keyword>
<evidence type="ECO:0000313" key="2">
    <source>
        <dbReference type="EMBL" id="ABQ29857.1"/>
    </source>
</evidence>
<dbReference type="RefSeq" id="WP_011941662.1">
    <property type="nucleotide sequence ID" value="NC_009484.1"/>
</dbReference>
<dbReference type="GO" id="GO:0005886">
    <property type="term" value="C:plasma membrane"/>
    <property type="evidence" value="ECO:0007669"/>
    <property type="project" value="TreeGrafter"/>
</dbReference>
<dbReference type="PANTHER" id="PTHR43359">
    <property type="entry name" value="FORMATE HYDROGENLYASE SUBUNIT 4"/>
    <property type="match status" value="1"/>
</dbReference>
<dbReference type="EMBL" id="CP000697">
    <property type="protein sequence ID" value="ABQ29857.1"/>
    <property type="molecule type" value="Genomic_DNA"/>
</dbReference>
<dbReference type="Proteomes" id="UP000000245">
    <property type="component" value="Chromosome"/>
</dbReference>
<feature type="transmembrane region" description="Helical" evidence="1">
    <location>
        <begin position="204"/>
        <end position="226"/>
    </location>
</feature>
<feature type="transmembrane region" description="Helical" evidence="1">
    <location>
        <begin position="341"/>
        <end position="361"/>
    </location>
</feature>
<evidence type="ECO:0000256" key="1">
    <source>
        <dbReference type="SAM" id="Phobius"/>
    </source>
</evidence>
<dbReference type="InterPro" id="IPR052561">
    <property type="entry name" value="ComplexI_Subunit1"/>
</dbReference>
<feature type="transmembrane region" description="Helical" evidence="1">
    <location>
        <begin position="232"/>
        <end position="253"/>
    </location>
</feature>
<feature type="transmembrane region" description="Helical" evidence="1">
    <location>
        <begin position="314"/>
        <end position="335"/>
    </location>
</feature>
<feature type="transmembrane region" description="Helical" evidence="1">
    <location>
        <begin position="135"/>
        <end position="158"/>
    </location>
</feature>
<dbReference type="STRING" id="349163.Acry_0636"/>
<dbReference type="PANTHER" id="PTHR43359:SF1">
    <property type="entry name" value="FORMATE HYDROGENLYASE SUBUNIT 4-RELATED"/>
    <property type="match status" value="1"/>
</dbReference>
<reference evidence="2 3" key="1">
    <citation type="submission" date="2007-05" db="EMBL/GenBank/DDBJ databases">
        <title>Complete sequence of chromosome of Acidiphilium cryptum JF-5.</title>
        <authorList>
            <consortium name="US DOE Joint Genome Institute"/>
            <person name="Copeland A."/>
            <person name="Lucas S."/>
            <person name="Lapidus A."/>
            <person name="Barry K."/>
            <person name="Detter J.C."/>
            <person name="Glavina del Rio T."/>
            <person name="Hammon N."/>
            <person name="Israni S."/>
            <person name="Dalin E."/>
            <person name="Tice H."/>
            <person name="Pitluck S."/>
            <person name="Sims D."/>
            <person name="Brettin T."/>
            <person name="Bruce D."/>
            <person name="Han C."/>
            <person name="Schmutz J."/>
            <person name="Larimer F."/>
            <person name="Land M."/>
            <person name="Hauser L."/>
            <person name="Kyrpides N."/>
            <person name="Kim E."/>
            <person name="Magnuson T."/>
            <person name="Richardson P."/>
        </authorList>
    </citation>
    <scope>NUCLEOTIDE SEQUENCE [LARGE SCALE GENOMIC DNA]</scope>
    <source>
        <strain evidence="2 3">JF-5</strain>
    </source>
</reference>
<keyword evidence="1" id="KW-0812">Transmembrane</keyword>
<name>A5FW75_ACICJ</name>
<protein>
    <submittedName>
        <fullName evidence="2">Uncharacterized protein</fullName>
    </submittedName>
</protein>
<accession>A5FW75</accession>
<keyword evidence="1" id="KW-1133">Transmembrane helix</keyword>
<gene>
    <name evidence="2" type="ordered locus">Acry_0636</name>
</gene>
<dbReference type="HOGENOM" id="CLU_626464_0_0_5"/>
<proteinExistence type="predicted"/>
<feature type="transmembrane region" description="Helical" evidence="1">
    <location>
        <begin position="260"/>
        <end position="278"/>
    </location>
</feature>
<feature type="transmembrane region" description="Helical" evidence="1">
    <location>
        <begin position="416"/>
        <end position="436"/>
    </location>
</feature>
<organism evidence="2 3">
    <name type="scientific">Acidiphilium cryptum (strain JF-5)</name>
    <dbReference type="NCBI Taxonomy" id="349163"/>
    <lineage>
        <taxon>Bacteria</taxon>
        <taxon>Pseudomonadati</taxon>
        <taxon>Pseudomonadota</taxon>
        <taxon>Alphaproteobacteria</taxon>
        <taxon>Acetobacterales</taxon>
        <taxon>Acidocellaceae</taxon>
        <taxon>Acidiphilium</taxon>
    </lineage>
</organism>
<dbReference type="KEGG" id="acr:Acry_0636"/>
<evidence type="ECO:0000313" key="3">
    <source>
        <dbReference type="Proteomes" id="UP000000245"/>
    </source>
</evidence>
<dbReference type="AlphaFoldDB" id="A5FW75"/>
<feature type="transmembrane region" description="Helical" evidence="1">
    <location>
        <begin position="71"/>
        <end position="93"/>
    </location>
</feature>